<reference evidence="1" key="1">
    <citation type="submission" date="2025-08" db="UniProtKB">
        <authorList>
            <consortium name="Ensembl"/>
        </authorList>
    </citation>
    <scope>IDENTIFICATION</scope>
</reference>
<keyword evidence="2" id="KW-1185">Reference proteome</keyword>
<proteinExistence type="predicted"/>
<reference evidence="1" key="2">
    <citation type="submission" date="2025-09" db="UniProtKB">
        <authorList>
            <consortium name="Ensembl"/>
        </authorList>
    </citation>
    <scope>IDENTIFICATION</scope>
</reference>
<evidence type="ECO:0000313" key="1">
    <source>
        <dbReference type="Ensembl" id="ENSEBUP00000007029.1"/>
    </source>
</evidence>
<organism evidence="1 2">
    <name type="scientific">Eptatretus burgeri</name>
    <name type="common">Inshore hagfish</name>
    <dbReference type="NCBI Taxonomy" id="7764"/>
    <lineage>
        <taxon>Eukaryota</taxon>
        <taxon>Metazoa</taxon>
        <taxon>Chordata</taxon>
        <taxon>Craniata</taxon>
        <taxon>Vertebrata</taxon>
        <taxon>Cyclostomata</taxon>
        <taxon>Myxini</taxon>
        <taxon>Myxiniformes</taxon>
        <taxon>Myxinidae</taxon>
        <taxon>Eptatretinae</taxon>
        <taxon>Eptatretus</taxon>
    </lineage>
</organism>
<evidence type="ECO:0000313" key="2">
    <source>
        <dbReference type="Proteomes" id="UP000694388"/>
    </source>
</evidence>
<dbReference type="Proteomes" id="UP000694388">
    <property type="component" value="Unplaced"/>
</dbReference>
<dbReference type="Ensembl" id="ENSEBUT00000007498.1">
    <property type="protein sequence ID" value="ENSEBUP00000007029.1"/>
    <property type="gene ID" value="ENSEBUG00000004612.1"/>
</dbReference>
<protein>
    <submittedName>
        <fullName evidence="1">Uncharacterized protein</fullName>
    </submittedName>
</protein>
<dbReference type="AlphaFoldDB" id="A0A8C4NHZ2"/>
<name>A0A8C4NHZ2_EPTBU</name>
<sequence>MNFSAATPRHYCRIPWLENASLEAPPDFPWNLSKESLLRVAIPWEHDSLSRCSRYTQPQWQLLLNNSANVLDDVEIEYCVDGWVFDFSEFPTTIIKEVRCQHSPACFDISSLDIATSFNALQFSPCSPPRFKWIFLRTRHKLQFIPPSVPLAERMSDLGLVVLSSLKPLFFFNNSHCFLPERTMNCCLDESSAE</sequence>
<accession>A0A8C4NHZ2</accession>